<protein>
    <submittedName>
        <fullName evidence="1">Putative amidoligase enzyme</fullName>
    </submittedName>
</protein>
<dbReference type="RefSeq" id="WP_078718300.1">
    <property type="nucleotide sequence ID" value="NZ_FUYC01000027.1"/>
</dbReference>
<sequence>MRLPKQQTNAEGSVRKVGYELEFAGLDIEQACDVVEREFGGRRREKNRFAYRIEGSEFGDVEVEYDALALKERSYLKYLRALGLDVHEELVRDLDNFVARASSGLVPCEIVLPPIAITRQDVVERLRAALQRAKAKGTRTSLWHAFGLHINVEPPDLERSTIAAYLQAFVLMEDWLRSQSRVDLSRLLTPYINAFPPAYRRLLAAPDYPAGNLLSDYLKHNATRNRPLDMLPLLAHLDPDAVFGGGVEAELVKPRPAFHYRLPNCLVDDPDWRIEQEWEQWMRVEDMAANHAARHAMGREYLVYVDSPLRRLEESWVTVSEQWIRDCGHG</sequence>
<dbReference type="Pfam" id="PF12224">
    <property type="entry name" value="Amidoligase_2"/>
    <property type="match status" value="1"/>
</dbReference>
<gene>
    <name evidence="1" type="ORF">SAMN02745704_02758</name>
</gene>
<accession>A0A1T4Y508</accession>
<keyword evidence="2" id="KW-1185">Reference proteome</keyword>
<dbReference type="GO" id="GO:0016874">
    <property type="term" value="F:ligase activity"/>
    <property type="evidence" value="ECO:0007669"/>
    <property type="project" value="UniProtKB-KW"/>
</dbReference>
<evidence type="ECO:0000313" key="2">
    <source>
        <dbReference type="Proteomes" id="UP000190027"/>
    </source>
</evidence>
<dbReference type="InterPro" id="IPR022025">
    <property type="entry name" value="Amidoligase_2"/>
</dbReference>
<keyword evidence="1" id="KW-0436">Ligase</keyword>
<dbReference type="AlphaFoldDB" id="A0A1T4Y508"/>
<name>A0A1T4Y508_9BACT</name>
<dbReference type="EMBL" id="FUYC01000027">
    <property type="protein sequence ID" value="SKA96608.1"/>
    <property type="molecule type" value="Genomic_DNA"/>
</dbReference>
<organism evidence="1 2">
    <name type="scientific">Paucidesulfovibrio gracilis DSM 16080</name>
    <dbReference type="NCBI Taxonomy" id="1121449"/>
    <lineage>
        <taxon>Bacteria</taxon>
        <taxon>Pseudomonadati</taxon>
        <taxon>Thermodesulfobacteriota</taxon>
        <taxon>Desulfovibrionia</taxon>
        <taxon>Desulfovibrionales</taxon>
        <taxon>Desulfovibrionaceae</taxon>
        <taxon>Paucidesulfovibrio</taxon>
    </lineage>
</organism>
<dbReference type="Proteomes" id="UP000190027">
    <property type="component" value="Unassembled WGS sequence"/>
</dbReference>
<dbReference type="STRING" id="1121449.SAMN02745704_02758"/>
<proteinExistence type="predicted"/>
<evidence type="ECO:0000313" key="1">
    <source>
        <dbReference type="EMBL" id="SKA96608.1"/>
    </source>
</evidence>
<dbReference type="OrthoDB" id="5597599at2"/>
<reference evidence="1 2" key="1">
    <citation type="submission" date="2017-02" db="EMBL/GenBank/DDBJ databases">
        <authorList>
            <person name="Peterson S.W."/>
        </authorList>
    </citation>
    <scope>NUCLEOTIDE SEQUENCE [LARGE SCALE GENOMIC DNA]</scope>
    <source>
        <strain evidence="1 2">DSM 16080</strain>
    </source>
</reference>